<comment type="caution">
    <text evidence="2">The sequence shown here is derived from an EMBL/GenBank/DDBJ whole genome shotgun (WGS) entry which is preliminary data.</text>
</comment>
<evidence type="ECO:0000313" key="2">
    <source>
        <dbReference type="EMBL" id="KAJ8897443.1"/>
    </source>
</evidence>
<feature type="compositionally biased region" description="Polar residues" evidence="1">
    <location>
        <begin position="201"/>
        <end position="221"/>
    </location>
</feature>
<organism evidence="2 3">
    <name type="scientific">Dryococelus australis</name>
    <dbReference type="NCBI Taxonomy" id="614101"/>
    <lineage>
        <taxon>Eukaryota</taxon>
        <taxon>Metazoa</taxon>
        <taxon>Ecdysozoa</taxon>
        <taxon>Arthropoda</taxon>
        <taxon>Hexapoda</taxon>
        <taxon>Insecta</taxon>
        <taxon>Pterygota</taxon>
        <taxon>Neoptera</taxon>
        <taxon>Polyneoptera</taxon>
        <taxon>Phasmatodea</taxon>
        <taxon>Verophasmatodea</taxon>
        <taxon>Anareolatae</taxon>
        <taxon>Phasmatidae</taxon>
        <taxon>Eurycanthinae</taxon>
        <taxon>Dryococelus</taxon>
    </lineage>
</organism>
<feature type="region of interest" description="Disordered" evidence="1">
    <location>
        <begin position="186"/>
        <end position="223"/>
    </location>
</feature>
<feature type="region of interest" description="Disordered" evidence="1">
    <location>
        <begin position="303"/>
        <end position="391"/>
    </location>
</feature>
<protein>
    <submittedName>
        <fullName evidence="2">Uncharacterized protein</fullName>
    </submittedName>
</protein>
<dbReference type="EMBL" id="JARBHB010000001">
    <property type="protein sequence ID" value="KAJ8897443.1"/>
    <property type="molecule type" value="Genomic_DNA"/>
</dbReference>
<name>A0ABQ9ING5_9NEOP</name>
<proteinExistence type="predicted"/>
<accession>A0ABQ9ING5</accession>
<evidence type="ECO:0000256" key="1">
    <source>
        <dbReference type="SAM" id="MobiDB-lite"/>
    </source>
</evidence>
<keyword evidence="3" id="KW-1185">Reference proteome</keyword>
<reference evidence="2 3" key="1">
    <citation type="submission" date="2023-02" db="EMBL/GenBank/DDBJ databases">
        <title>LHISI_Scaffold_Assembly.</title>
        <authorList>
            <person name="Stuart O.P."/>
            <person name="Cleave R."/>
            <person name="Magrath M.J.L."/>
            <person name="Mikheyev A.S."/>
        </authorList>
    </citation>
    <scope>NUCLEOTIDE SEQUENCE [LARGE SCALE GENOMIC DNA]</scope>
    <source>
        <strain evidence="2">Daus_M_001</strain>
        <tissue evidence="2">Leg muscle</tissue>
    </source>
</reference>
<evidence type="ECO:0000313" key="3">
    <source>
        <dbReference type="Proteomes" id="UP001159363"/>
    </source>
</evidence>
<sequence>MPLVCGFFSPASSFRHCSIFTSIILIGSHDLDVKSRPNLFTNCTLRANDYPPHKRLCRMSPSTQRNEDGVSLEKAPTPRHISHIRILRPKLSRPPGPRIEPQKLADLFLRGAGGSVAATPRGHLGQPSGNMEAKCFSSSPGLANLTAPTTADLLDRCHRDSSAGKTLCSRGLQTTVLVGLIRDGVDSHDKNRTRNAEHTPDTSFPRSSQENWEGKTLQNKANPRHGSPYFPSWLFEDGMCRGGGVGGGRLGGGGEGWEAMMKDRGAWPGPGVSHEVLRSCAREEYVGVEYEVVFLVRATPGWRRLPNRSYTPRHKQTQSQPADALPVEGRGLKPHETQRGAKEPGRKKAQRERERERGARARARARSGGNESFMVSCIGGGGTFSHPRNAP</sequence>
<dbReference type="Proteomes" id="UP001159363">
    <property type="component" value="Chromosome 1"/>
</dbReference>
<feature type="compositionally biased region" description="Basic and acidic residues" evidence="1">
    <location>
        <begin position="330"/>
        <end position="359"/>
    </location>
</feature>
<gene>
    <name evidence="2" type="ORF">PR048_002789</name>
</gene>
<feature type="compositionally biased region" description="Basic and acidic residues" evidence="1">
    <location>
        <begin position="186"/>
        <end position="200"/>
    </location>
</feature>